<dbReference type="PANTHER" id="PTHR43806:SF11">
    <property type="entry name" value="CEREVISIN-RELATED"/>
    <property type="match status" value="1"/>
</dbReference>
<keyword evidence="7" id="KW-0812">Transmembrane</keyword>
<dbReference type="PROSITE" id="PS51892">
    <property type="entry name" value="SUBTILASE"/>
    <property type="match status" value="1"/>
</dbReference>
<dbReference type="SUPFAM" id="SSF52743">
    <property type="entry name" value="Subtilisin-like"/>
    <property type="match status" value="1"/>
</dbReference>
<dbReference type="Gene3D" id="3.40.50.200">
    <property type="entry name" value="Peptidase S8/S53 domain"/>
    <property type="match status" value="1"/>
</dbReference>
<dbReference type="GO" id="GO:0008233">
    <property type="term" value="F:peptidase activity"/>
    <property type="evidence" value="ECO:0007669"/>
    <property type="project" value="UniProtKB-KW"/>
</dbReference>
<evidence type="ECO:0000256" key="4">
    <source>
        <dbReference type="ARBA" id="ARBA00022825"/>
    </source>
</evidence>
<feature type="region of interest" description="Disordered" evidence="6">
    <location>
        <begin position="408"/>
        <end position="470"/>
    </location>
</feature>
<feature type="domain" description="Peptidase S8/S53" evidence="9">
    <location>
        <begin position="58"/>
        <end position="326"/>
    </location>
</feature>
<evidence type="ECO:0000256" key="1">
    <source>
        <dbReference type="ARBA" id="ARBA00011073"/>
    </source>
</evidence>
<dbReference type="InterPro" id="IPR036852">
    <property type="entry name" value="Peptidase_S8/S53_dom_sf"/>
</dbReference>
<name>A0ABR9JUY6_9ACTN</name>
<accession>A0ABR9JUY6</accession>
<keyword evidence="7" id="KW-1133">Transmembrane helix</keyword>
<dbReference type="RefSeq" id="WP_192760771.1">
    <property type="nucleotide sequence ID" value="NZ_JADBDZ010000001.1"/>
</dbReference>
<feature type="transmembrane region" description="Helical" evidence="7">
    <location>
        <begin position="373"/>
        <end position="395"/>
    </location>
</feature>
<feature type="signal peptide" evidence="8">
    <location>
        <begin position="1"/>
        <end position="33"/>
    </location>
</feature>
<dbReference type="PRINTS" id="PR00723">
    <property type="entry name" value="SUBTILISIN"/>
</dbReference>
<dbReference type="InterPro" id="IPR000209">
    <property type="entry name" value="Peptidase_S8/S53_dom"/>
</dbReference>
<evidence type="ECO:0000256" key="2">
    <source>
        <dbReference type="ARBA" id="ARBA00022670"/>
    </source>
</evidence>
<dbReference type="PROSITE" id="PS00136">
    <property type="entry name" value="SUBTILASE_ASP"/>
    <property type="match status" value="1"/>
</dbReference>
<feature type="active site" description="Charge relay system" evidence="5">
    <location>
        <position position="278"/>
    </location>
</feature>
<evidence type="ECO:0000313" key="10">
    <source>
        <dbReference type="EMBL" id="MBE1534384.1"/>
    </source>
</evidence>
<evidence type="ECO:0000256" key="3">
    <source>
        <dbReference type="ARBA" id="ARBA00022801"/>
    </source>
</evidence>
<keyword evidence="2 5" id="KW-0645">Protease</keyword>
<evidence type="ECO:0000256" key="6">
    <source>
        <dbReference type="SAM" id="MobiDB-lite"/>
    </source>
</evidence>
<evidence type="ECO:0000256" key="8">
    <source>
        <dbReference type="SAM" id="SignalP"/>
    </source>
</evidence>
<dbReference type="InterPro" id="IPR050131">
    <property type="entry name" value="Peptidase_S8_subtilisin-like"/>
</dbReference>
<keyword evidence="11" id="KW-1185">Reference proteome</keyword>
<evidence type="ECO:0000256" key="7">
    <source>
        <dbReference type="SAM" id="Phobius"/>
    </source>
</evidence>
<dbReference type="Pfam" id="PF00082">
    <property type="entry name" value="Peptidase_S8"/>
    <property type="match status" value="1"/>
</dbReference>
<dbReference type="Proteomes" id="UP000627838">
    <property type="component" value="Unassembled WGS sequence"/>
</dbReference>
<keyword evidence="8" id="KW-0732">Signal</keyword>
<organism evidence="10 11">
    <name type="scientific">Actinomadura algeriensis</name>
    <dbReference type="NCBI Taxonomy" id="1679523"/>
    <lineage>
        <taxon>Bacteria</taxon>
        <taxon>Bacillati</taxon>
        <taxon>Actinomycetota</taxon>
        <taxon>Actinomycetes</taxon>
        <taxon>Streptosporangiales</taxon>
        <taxon>Thermomonosporaceae</taxon>
        <taxon>Actinomadura</taxon>
    </lineage>
</organism>
<dbReference type="InterPro" id="IPR015500">
    <property type="entry name" value="Peptidase_S8_subtilisin-rel"/>
</dbReference>
<reference evidence="10 11" key="1">
    <citation type="submission" date="2020-10" db="EMBL/GenBank/DDBJ databases">
        <title>Sequencing the genomes of 1000 actinobacteria strains.</title>
        <authorList>
            <person name="Klenk H.-P."/>
        </authorList>
    </citation>
    <scope>NUCLEOTIDE SEQUENCE [LARGE SCALE GENOMIC DNA]</scope>
    <source>
        <strain evidence="10 11">DSM 46744</strain>
    </source>
</reference>
<comment type="caution">
    <text evidence="10">The sequence shown here is derived from an EMBL/GenBank/DDBJ whole genome shotgun (WGS) entry which is preliminary data.</text>
</comment>
<sequence>MLRRAGPRRAGARRAAAVLTAVAVVWLPGPVHADEVRQRQQPVLDVLGVDEAWKVTRGEGVTVAVVDSGVDPNQADLAGSVTEGPNMLAETDAGTRPERLHGTGMASLIAGHGHGPGGNDGIIGIAPKARILSIRAIAEEEDAGYVRFRRSKKAAGAVARGIRHAADNGADVINLSLGKEGEIPAEREAIAYAMSKGIVVVSAVGNDGDDADVLDGNGFAPYSYPASYPGVIAVAASRPGGARAPFSNSNYSVLVAAPGTGLPIALPGGRYVLSSGTSDSSAVVSGIAALIKAEYPKLPPALVAQAIVDGTRNGPAETYDAETGFGVVHAGRSLSAAAKLAQARAKTTDGKPPGQRFGAAEPEPVRVIERPGWFTGVLVLVVGGVLAGTIAAVWISAVFARRHPRAAGAPPVPGPGPGSGFGPPRLGTGPYPPPGHDPGYGRGYGPGPGPGPGPVHGSGTWPPGGRETIG</sequence>
<dbReference type="PANTHER" id="PTHR43806">
    <property type="entry name" value="PEPTIDASE S8"/>
    <property type="match status" value="1"/>
</dbReference>
<keyword evidence="4 5" id="KW-0720">Serine protease</keyword>
<feature type="chain" id="PRO_5045718693" evidence="8">
    <location>
        <begin position="34"/>
        <end position="470"/>
    </location>
</feature>
<dbReference type="InterPro" id="IPR023827">
    <property type="entry name" value="Peptidase_S8_Asp-AS"/>
</dbReference>
<proteinExistence type="inferred from homology"/>
<evidence type="ECO:0000256" key="5">
    <source>
        <dbReference type="PROSITE-ProRule" id="PRU01240"/>
    </source>
</evidence>
<protein>
    <submittedName>
        <fullName evidence="10">Type VII secretion-associated serine protease mycosin</fullName>
    </submittedName>
</protein>
<feature type="active site" description="Charge relay system" evidence="5">
    <location>
        <position position="67"/>
    </location>
</feature>
<dbReference type="EMBL" id="JADBDZ010000001">
    <property type="protein sequence ID" value="MBE1534384.1"/>
    <property type="molecule type" value="Genomic_DNA"/>
</dbReference>
<keyword evidence="3 5" id="KW-0378">Hydrolase</keyword>
<evidence type="ECO:0000259" key="9">
    <source>
        <dbReference type="Pfam" id="PF00082"/>
    </source>
</evidence>
<dbReference type="GO" id="GO:0006508">
    <property type="term" value="P:proteolysis"/>
    <property type="evidence" value="ECO:0007669"/>
    <property type="project" value="UniProtKB-KW"/>
</dbReference>
<keyword evidence="7" id="KW-0472">Membrane</keyword>
<evidence type="ECO:0000313" key="11">
    <source>
        <dbReference type="Proteomes" id="UP000627838"/>
    </source>
</evidence>
<feature type="active site" description="Charge relay system" evidence="5">
    <location>
        <position position="101"/>
    </location>
</feature>
<gene>
    <name evidence="10" type="ORF">H4W34_004217</name>
</gene>
<comment type="similarity">
    <text evidence="1 5">Belongs to the peptidase S8 family.</text>
</comment>